<comment type="caution">
    <text evidence="3">The sequence shown here is derived from an EMBL/GenBank/DDBJ whole genome shotgun (WGS) entry which is preliminary data.</text>
</comment>
<organism evidence="3 4">
    <name type="scientific">Batrachochytrium salamandrivorans</name>
    <dbReference type="NCBI Taxonomy" id="1357716"/>
    <lineage>
        <taxon>Eukaryota</taxon>
        <taxon>Fungi</taxon>
        <taxon>Fungi incertae sedis</taxon>
        <taxon>Chytridiomycota</taxon>
        <taxon>Chytridiomycota incertae sedis</taxon>
        <taxon>Chytridiomycetes</taxon>
        <taxon>Rhizophydiales</taxon>
        <taxon>Rhizophydiales incertae sedis</taxon>
        <taxon>Batrachochytrium</taxon>
    </lineage>
</organism>
<sequence length="263" mass="28488">MPDIEYYTVDAFAVNAFEGNPAAVVLLDKFLDNDLLQKTASELNQLTAFVVPKTGAASNHLSEYNEYDICWYSPHAEIELCGHGSLASAHVLFVHKLNKQQPSKPIQFTTHESVDRNAVAQGLGITPAEITQIARGTWGLLIEITGAITLIDRIIPNLQVIATLPTRAMVVTTTTGASNFRGGNYHFLSRMFAPRIGISKDPVCGSSHCLLAPYWADRLGTTSLRAFQSSPRGGELCVVHLPDQGLVSITGNALTVTHGTLFI</sequence>
<comment type="similarity">
    <text evidence="1">Belongs to the PhzF family.</text>
</comment>
<evidence type="ECO:0000256" key="1">
    <source>
        <dbReference type="ARBA" id="ARBA00008270"/>
    </source>
</evidence>
<proteinExistence type="inferred from homology"/>
<dbReference type="EMBL" id="JAFCIX010000436">
    <property type="protein sequence ID" value="KAH6590186.1"/>
    <property type="molecule type" value="Genomic_DNA"/>
</dbReference>
<name>A0ABQ8F102_9FUNG</name>
<evidence type="ECO:0000313" key="3">
    <source>
        <dbReference type="EMBL" id="KAH6590186.1"/>
    </source>
</evidence>
<dbReference type="PANTHER" id="PTHR13774:SF17">
    <property type="entry name" value="PHENAZINE BIOSYNTHESIS-LIKE DOMAIN-CONTAINING PROTEIN"/>
    <property type="match status" value="1"/>
</dbReference>
<dbReference type="Gene3D" id="3.10.310.10">
    <property type="entry name" value="Diaminopimelate Epimerase, Chain A, domain 1"/>
    <property type="match status" value="2"/>
</dbReference>
<reference evidence="3 4" key="1">
    <citation type="submission" date="2021-02" db="EMBL/GenBank/DDBJ databases">
        <title>Variation within the Batrachochytrium salamandrivorans European outbreak.</title>
        <authorList>
            <person name="Kelly M."/>
            <person name="Pasmans F."/>
            <person name="Shea T.P."/>
            <person name="Munoz J.F."/>
            <person name="Carranza S."/>
            <person name="Cuomo C.A."/>
            <person name="Martel A."/>
        </authorList>
    </citation>
    <scope>NUCLEOTIDE SEQUENCE [LARGE SCALE GENOMIC DNA]</scope>
    <source>
        <strain evidence="3 4">AMFP18/2</strain>
    </source>
</reference>
<dbReference type="Proteomes" id="UP001648503">
    <property type="component" value="Unassembled WGS sequence"/>
</dbReference>
<dbReference type="Pfam" id="PF02567">
    <property type="entry name" value="PhzC-PhzF"/>
    <property type="match status" value="2"/>
</dbReference>
<dbReference type="PANTHER" id="PTHR13774">
    <property type="entry name" value="PHENAZINE BIOSYNTHESIS PROTEIN"/>
    <property type="match status" value="1"/>
</dbReference>
<accession>A0ABQ8F102</accession>
<evidence type="ECO:0008006" key="5">
    <source>
        <dbReference type="Google" id="ProtNLM"/>
    </source>
</evidence>
<dbReference type="InterPro" id="IPR003719">
    <property type="entry name" value="Phenazine_PhzF-like"/>
</dbReference>
<gene>
    <name evidence="3" type="ORF">BASA50_009600</name>
</gene>
<keyword evidence="4" id="KW-1185">Reference proteome</keyword>
<dbReference type="SUPFAM" id="SSF54506">
    <property type="entry name" value="Diaminopimelate epimerase-like"/>
    <property type="match status" value="1"/>
</dbReference>
<protein>
    <recommendedName>
        <fullName evidence="5">Phenazine biosynthesis protein PhzF family protein</fullName>
    </recommendedName>
</protein>
<evidence type="ECO:0000313" key="4">
    <source>
        <dbReference type="Proteomes" id="UP001648503"/>
    </source>
</evidence>
<dbReference type="PIRSF" id="PIRSF016184">
    <property type="entry name" value="PhzC_PhzF"/>
    <property type="match status" value="1"/>
</dbReference>
<keyword evidence="2" id="KW-0413">Isomerase</keyword>
<evidence type="ECO:0000256" key="2">
    <source>
        <dbReference type="ARBA" id="ARBA00023235"/>
    </source>
</evidence>